<name>A0A8S1DZ75_9INSE</name>
<sequence length="99" mass="11180">MNDNAADGTTKEPENKQKERGRKRKYTEKSSYSGFCVICEIELQHLISHKQKKHKETDTDIKEVNTAIPEASENALVRRDVGVARTIFVSCRPCACLSP</sequence>
<dbReference type="Proteomes" id="UP000494165">
    <property type="component" value="Unassembled WGS sequence"/>
</dbReference>
<feature type="compositionally biased region" description="Basic and acidic residues" evidence="1">
    <location>
        <begin position="9"/>
        <end position="18"/>
    </location>
</feature>
<keyword evidence="3" id="KW-1185">Reference proteome</keyword>
<protein>
    <submittedName>
        <fullName evidence="2">Uncharacterized protein</fullName>
    </submittedName>
</protein>
<accession>A0A8S1DZ75</accession>
<proteinExistence type="predicted"/>
<comment type="caution">
    <text evidence="2">The sequence shown here is derived from an EMBL/GenBank/DDBJ whole genome shotgun (WGS) entry which is preliminary data.</text>
</comment>
<reference evidence="2 3" key="1">
    <citation type="submission" date="2020-04" db="EMBL/GenBank/DDBJ databases">
        <authorList>
            <person name="Alioto T."/>
            <person name="Alioto T."/>
            <person name="Gomez Garrido J."/>
        </authorList>
    </citation>
    <scope>NUCLEOTIDE SEQUENCE [LARGE SCALE GENOMIC DNA]</scope>
</reference>
<gene>
    <name evidence="2" type="ORF">CLODIP_2_CD14004</name>
</gene>
<evidence type="ECO:0000313" key="2">
    <source>
        <dbReference type="EMBL" id="CAB3387303.1"/>
    </source>
</evidence>
<dbReference type="EMBL" id="CADEPI010000560">
    <property type="protein sequence ID" value="CAB3387303.1"/>
    <property type="molecule type" value="Genomic_DNA"/>
</dbReference>
<dbReference type="AlphaFoldDB" id="A0A8S1DZ75"/>
<organism evidence="2 3">
    <name type="scientific">Cloeon dipterum</name>
    <dbReference type="NCBI Taxonomy" id="197152"/>
    <lineage>
        <taxon>Eukaryota</taxon>
        <taxon>Metazoa</taxon>
        <taxon>Ecdysozoa</taxon>
        <taxon>Arthropoda</taxon>
        <taxon>Hexapoda</taxon>
        <taxon>Insecta</taxon>
        <taxon>Pterygota</taxon>
        <taxon>Palaeoptera</taxon>
        <taxon>Ephemeroptera</taxon>
        <taxon>Pisciforma</taxon>
        <taxon>Baetidae</taxon>
        <taxon>Cloeon</taxon>
    </lineage>
</organism>
<feature type="region of interest" description="Disordered" evidence="1">
    <location>
        <begin position="1"/>
        <end position="30"/>
    </location>
</feature>
<evidence type="ECO:0000256" key="1">
    <source>
        <dbReference type="SAM" id="MobiDB-lite"/>
    </source>
</evidence>
<evidence type="ECO:0000313" key="3">
    <source>
        <dbReference type="Proteomes" id="UP000494165"/>
    </source>
</evidence>